<feature type="domain" description="ATP phosphoribosyltransferase catalytic" evidence="19">
    <location>
        <begin position="65"/>
        <end position="219"/>
    </location>
</feature>
<dbReference type="GO" id="GO:0003879">
    <property type="term" value="F:ATP phosphoribosyltransferase activity"/>
    <property type="evidence" value="ECO:0007669"/>
    <property type="project" value="UniProtKB-UniRule"/>
</dbReference>
<keyword evidence="16 18" id="KW-0368">Histidine biosynthesis</keyword>
<dbReference type="InterPro" id="IPR020621">
    <property type="entry name" value="ATP-PRT_HisG_long"/>
</dbReference>
<dbReference type="Gene3D" id="3.40.190.10">
    <property type="entry name" value="Periplasmic binding protein-like II"/>
    <property type="match status" value="2"/>
</dbReference>
<dbReference type="UniPathway" id="UPA00031">
    <property type="reaction ID" value="UER00006"/>
</dbReference>
<dbReference type="InterPro" id="IPR018198">
    <property type="entry name" value="ATP_PRibTrfase_CS"/>
</dbReference>
<dbReference type="NCBIfam" id="TIGR00070">
    <property type="entry name" value="hisG"/>
    <property type="match status" value="1"/>
</dbReference>
<keyword evidence="12 18" id="KW-0479">Metal-binding</keyword>
<evidence type="ECO:0000256" key="13">
    <source>
        <dbReference type="ARBA" id="ARBA00022741"/>
    </source>
</evidence>
<evidence type="ECO:0000256" key="3">
    <source>
        <dbReference type="ARBA" id="ARBA00004496"/>
    </source>
</evidence>
<gene>
    <name evidence="18" type="primary">hisG</name>
    <name evidence="21" type="ORF">SZ63_11910</name>
</gene>
<dbReference type="InterPro" id="IPR001348">
    <property type="entry name" value="ATP_PRibTrfase_HisG"/>
</dbReference>
<evidence type="ECO:0000256" key="9">
    <source>
        <dbReference type="ARBA" id="ARBA00022605"/>
    </source>
</evidence>
<dbReference type="RefSeq" id="WP_048185682.1">
    <property type="nucleotide sequence ID" value="NZ_JXOJ01000008.1"/>
</dbReference>
<evidence type="ECO:0000256" key="1">
    <source>
        <dbReference type="ARBA" id="ARBA00000915"/>
    </source>
</evidence>
<keyword evidence="9 18" id="KW-0028">Amino-acid biosynthesis</keyword>
<dbReference type="Pfam" id="PF08029">
    <property type="entry name" value="HisG_C"/>
    <property type="match status" value="1"/>
</dbReference>
<dbReference type="InterPro" id="IPR013820">
    <property type="entry name" value="ATP_PRibTrfase_cat"/>
</dbReference>
<dbReference type="SUPFAM" id="SSF53850">
    <property type="entry name" value="Periplasmic binding protein-like II"/>
    <property type="match status" value="1"/>
</dbReference>
<evidence type="ECO:0000256" key="14">
    <source>
        <dbReference type="ARBA" id="ARBA00022840"/>
    </source>
</evidence>
<protein>
    <recommendedName>
        <fullName evidence="7 18">ATP phosphoribosyltransferase</fullName>
        <shortName evidence="18">ATP-PRT</shortName>
        <shortName evidence="18">ATP-PRTase</shortName>
        <ecNumber evidence="6 18">2.4.2.17</ecNumber>
    </recommendedName>
</protein>
<evidence type="ECO:0000259" key="19">
    <source>
        <dbReference type="Pfam" id="PF01634"/>
    </source>
</evidence>
<dbReference type="InterPro" id="IPR013115">
    <property type="entry name" value="HisG_C"/>
</dbReference>
<evidence type="ECO:0000313" key="21">
    <source>
        <dbReference type="EMBL" id="KLK87287.1"/>
    </source>
</evidence>
<keyword evidence="22" id="KW-1185">Reference proteome</keyword>
<name>A0A0H1R3J0_9EURY</name>
<dbReference type="Pfam" id="PF01634">
    <property type="entry name" value="HisG"/>
    <property type="match status" value="1"/>
</dbReference>
<comment type="subcellular location">
    <subcellularLocation>
        <location evidence="3 18">Cytoplasm</location>
    </subcellularLocation>
</comment>
<evidence type="ECO:0000256" key="12">
    <source>
        <dbReference type="ARBA" id="ARBA00022723"/>
    </source>
</evidence>
<comment type="function">
    <text evidence="17 18">Catalyzes the condensation of ATP and 5-phosphoribose 1-diphosphate to form N'-(5'-phosphoribosyl)-ATP (PR-ATP). Has a crucial role in the pathway because the rate of histidine biosynthesis seems to be controlled primarily by regulation of HisG enzymatic activity.</text>
</comment>
<comment type="catalytic activity">
    <reaction evidence="1 18">
        <text>1-(5-phospho-beta-D-ribosyl)-ATP + diphosphate = 5-phospho-alpha-D-ribose 1-diphosphate + ATP</text>
        <dbReference type="Rhea" id="RHEA:18473"/>
        <dbReference type="ChEBI" id="CHEBI:30616"/>
        <dbReference type="ChEBI" id="CHEBI:33019"/>
        <dbReference type="ChEBI" id="CHEBI:58017"/>
        <dbReference type="ChEBI" id="CHEBI:73183"/>
        <dbReference type="EC" id="2.4.2.17"/>
    </reaction>
</comment>
<evidence type="ECO:0000256" key="10">
    <source>
        <dbReference type="ARBA" id="ARBA00022676"/>
    </source>
</evidence>
<evidence type="ECO:0000256" key="16">
    <source>
        <dbReference type="ARBA" id="ARBA00023102"/>
    </source>
</evidence>
<keyword evidence="13 18" id="KW-0547">Nucleotide-binding</keyword>
<evidence type="ECO:0000256" key="4">
    <source>
        <dbReference type="ARBA" id="ARBA00004667"/>
    </source>
</evidence>
<evidence type="ECO:0000256" key="15">
    <source>
        <dbReference type="ARBA" id="ARBA00022842"/>
    </source>
</evidence>
<comment type="similarity">
    <text evidence="5 18">Belongs to the ATP phosphoribosyltransferase family. Long subfamily.</text>
</comment>
<dbReference type="PANTHER" id="PTHR21403:SF10">
    <property type="entry name" value="ATP PHOSPHORIBOSYLTRANSFERASE"/>
    <property type="match status" value="1"/>
</dbReference>
<dbReference type="PATRIC" id="fig|1550566.3.peg.2604"/>
<dbReference type="Gene3D" id="3.30.70.120">
    <property type="match status" value="1"/>
</dbReference>
<dbReference type="GO" id="GO:0005524">
    <property type="term" value="F:ATP binding"/>
    <property type="evidence" value="ECO:0007669"/>
    <property type="project" value="UniProtKB-KW"/>
</dbReference>
<dbReference type="SUPFAM" id="SSF54913">
    <property type="entry name" value="GlnB-like"/>
    <property type="match status" value="1"/>
</dbReference>
<keyword evidence="11 18" id="KW-0808">Transferase</keyword>
<dbReference type="PANTHER" id="PTHR21403">
    <property type="entry name" value="ATP PHOSPHORIBOSYLTRANSFERASE ATP-PRTASE"/>
    <property type="match status" value="1"/>
</dbReference>
<accession>A0A0H1R3J0</accession>
<evidence type="ECO:0000256" key="11">
    <source>
        <dbReference type="ARBA" id="ARBA00022679"/>
    </source>
</evidence>
<evidence type="ECO:0000256" key="5">
    <source>
        <dbReference type="ARBA" id="ARBA00007955"/>
    </source>
</evidence>
<dbReference type="EC" id="2.4.2.17" evidence="6 18"/>
<keyword evidence="14 18" id="KW-0067">ATP-binding</keyword>
<organism evidence="21 22">
    <name type="scientific">Methanoculleus sediminis</name>
    <dbReference type="NCBI Taxonomy" id="1550566"/>
    <lineage>
        <taxon>Archaea</taxon>
        <taxon>Methanobacteriati</taxon>
        <taxon>Methanobacteriota</taxon>
        <taxon>Stenosarchaea group</taxon>
        <taxon>Methanomicrobia</taxon>
        <taxon>Methanomicrobiales</taxon>
        <taxon>Methanomicrobiaceae</taxon>
        <taxon>Methanoculleus</taxon>
    </lineage>
</organism>
<evidence type="ECO:0000259" key="20">
    <source>
        <dbReference type="Pfam" id="PF08029"/>
    </source>
</evidence>
<dbReference type="NCBIfam" id="TIGR03455">
    <property type="entry name" value="HisG_C-term"/>
    <property type="match status" value="1"/>
</dbReference>
<dbReference type="GO" id="GO:0000287">
    <property type="term" value="F:magnesium ion binding"/>
    <property type="evidence" value="ECO:0007669"/>
    <property type="project" value="UniProtKB-UniRule"/>
</dbReference>
<dbReference type="InterPro" id="IPR011322">
    <property type="entry name" value="N-reg_PII-like_a/b"/>
</dbReference>
<comment type="activity regulation">
    <text evidence="18">Feedback inhibited by histidine.</text>
</comment>
<dbReference type="GO" id="GO:0000105">
    <property type="term" value="P:L-histidine biosynthetic process"/>
    <property type="evidence" value="ECO:0007669"/>
    <property type="project" value="UniProtKB-UniRule"/>
</dbReference>
<evidence type="ECO:0000256" key="18">
    <source>
        <dbReference type="HAMAP-Rule" id="MF_00079"/>
    </source>
</evidence>
<dbReference type="PROSITE" id="PS01316">
    <property type="entry name" value="ATP_P_PHORIBOSYLTR"/>
    <property type="match status" value="1"/>
</dbReference>
<dbReference type="InterPro" id="IPR015867">
    <property type="entry name" value="N-reg_PII/ATP_PRibTrfase_C"/>
</dbReference>
<comment type="cofactor">
    <cofactor evidence="2 18">
        <name>Mg(2+)</name>
        <dbReference type="ChEBI" id="CHEBI:18420"/>
    </cofactor>
</comment>
<proteinExistence type="inferred from homology"/>
<comment type="caution">
    <text evidence="21">The sequence shown here is derived from an EMBL/GenBank/DDBJ whole genome shotgun (WGS) entry which is preliminary data.</text>
</comment>
<dbReference type="HAMAP" id="MF_00079">
    <property type="entry name" value="HisG_Long"/>
    <property type="match status" value="1"/>
</dbReference>
<evidence type="ECO:0000313" key="22">
    <source>
        <dbReference type="Proteomes" id="UP000035301"/>
    </source>
</evidence>
<sequence>MSKPSPRHPVPGPGLVRLAIPNKGRISGPINELIEKSGLHLAEGGSERRLITRTRDPNVEILFARPIDIPEYVASGVADLGITGKDMVMERGSVVEQVLDLQTGRATLVVAVPEESDVETVADLAGAKVATEFPAITRAFFAGHGVAVTVVTVGGACEATPHLGIADAIVDLSSSGTTLRTNHLRVVDEVLASTTILVANPASLTAKREKIDELALALESVIRAKGQCYLMMNVHKSALADVREVLPGLSGPTVMDVASDENLVAVHAVVKEERVYQLINQLKRAGAKDILVMPIERIIR</sequence>
<keyword evidence="8 18" id="KW-0963">Cytoplasm</keyword>
<dbReference type="STRING" id="1550566.SZ63_11910"/>
<feature type="domain" description="Histidine biosynthesis HisG C-terminal" evidence="20">
    <location>
        <begin position="224"/>
        <end position="297"/>
    </location>
</feature>
<keyword evidence="10 18" id="KW-0328">Glycosyltransferase</keyword>
<comment type="pathway">
    <text evidence="4 18">Amino-acid biosynthesis; L-histidine biosynthesis; L-histidine from 5-phospho-alpha-D-ribose 1-diphosphate: step 1/9.</text>
</comment>
<dbReference type="EMBL" id="JXOJ01000008">
    <property type="protein sequence ID" value="KLK87287.1"/>
    <property type="molecule type" value="Genomic_DNA"/>
</dbReference>
<reference evidence="21 22" key="1">
    <citation type="journal article" date="2015" name="Int. J. Syst. Evol. Microbiol.">
        <title>Methanoculleus sediminis sp. nov., a methanogen from sediments near a submarine mud volcano.</title>
        <authorList>
            <person name="Chen S.C."/>
            <person name="Chen M.F."/>
            <person name="Lai M.C."/>
            <person name="Weng C.Y."/>
            <person name="Wu S.Y."/>
            <person name="Lin S."/>
            <person name="Yang T.F."/>
            <person name="Chen P.C."/>
        </authorList>
    </citation>
    <scope>NUCLEOTIDE SEQUENCE [LARGE SCALE GENOMIC DNA]</scope>
    <source>
        <strain evidence="21 22">S3Fa</strain>
    </source>
</reference>
<evidence type="ECO:0000256" key="7">
    <source>
        <dbReference type="ARBA" id="ARBA00020998"/>
    </source>
</evidence>
<evidence type="ECO:0000256" key="2">
    <source>
        <dbReference type="ARBA" id="ARBA00001946"/>
    </source>
</evidence>
<keyword evidence="15 18" id="KW-0460">Magnesium</keyword>
<evidence type="ECO:0000256" key="6">
    <source>
        <dbReference type="ARBA" id="ARBA00011946"/>
    </source>
</evidence>
<evidence type="ECO:0000256" key="8">
    <source>
        <dbReference type="ARBA" id="ARBA00022490"/>
    </source>
</evidence>
<evidence type="ECO:0000256" key="17">
    <source>
        <dbReference type="ARBA" id="ARBA00024861"/>
    </source>
</evidence>
<dbReference type="FunFam" id="3.30.70.120:FF:000002">
    <property type="entry name" value="ATP phosphoribosyltransferase"/>
    <property type="match status" value="1"/>
</dbReference>
<dbReference type="GO" id="GO:0005737">
    <property type="term" value="C:cytoplasm"/>
    <property type="evidence" value="ECO:0007669"/>
    <property type="project" value="UniProtKB-SubCell"/>
</dbReference>
<dbReference type="AlphaFoldDB" id="A0A0H1R3J0"/>
<dbReference type="Proteomes" id="UP000035301">
    <property type="component" value="Unassembled WGS sequence"/>
</dbReference>
<dbReference type="OrthoDB" id="33116at2157"/>